<feature type="signal peptide" evidence="1">
    <location>
        <begin position="1"/>
        <end position="39"/>
    </location>
</feature>
<feature type="chain" id="PRO_5045939981" evidence="1">
    <location>
        <begin position="40"/>
        <end position="148"/>
    </location>
</feature>
<dbReference type="RefSeq" id="XP_022253493.1">
    <property type="nucleotide sequence ID" value="XM_022397785.1"/>
</dbReference>
<proteinExistence type="predicted"/>
<dbReference type="Gene3D" id="2.60.40.10">
    <property type="entry name" value="Immunoglobulins"/>
    <property type="match status" value="1"/>
</dbReference>
<dbReference type="InterPro" id="IPR013106">
    <property type="entry name" value="Ig_V-set"/>
</dbReference>
<feature type="non-terminal residue" evidence="4">
    <location>
        <position position="148"/>
    </location>
</feature>
<keyword evidence="3" id="KW-1185">Reference proteome</keyword>
<dbReference type="InterPro" id="IPR007110">
    <property type="entry name" value="Ig-like_dom"/>
</dbReference>
<evidence type="ECO:0000256" key="1">
    <source>
        <dbReference type="SAM" id="SignalP"/>
    </source>
</evidence>
<dbReference type="GeneID" id="111088250"/>
<gene>
    <name evidence="4" type="primary">LOC111088250</name>
</gene>
<dbReference type="InterPro" id="IPR003599">
    <property type="entry name" value="Ig_sub"/>
</dbReference>
<dbReference type="SUPFAM" id="SSF48726">
    <property type="entry name" value="Immunoglobulin"/>
    <property type="match status" value="1"/>
</dbReference>
<dbReference type="InterPro" id="IPR013783">
    <property type="entry name" value="Ig-like_fold"/>
</dbReference>
<name>A0ABM1TC87_LIMPO</name>
<keyword evidence="1" id="KW-0732">Signal</keyword>
<dbReference type="Proteomes" id="UP000694941">
    <property type="component" value="Unplaced"/>
</dbReference>
<protein>
    <submittedName>
        <fullName evidence="4">Uncharacterized protein LOC111088250</fullName>
    </submittedName>
</protein>
<reference evidence="4" key="1">
    <citation type="submission" date="2025-08" db="UniProtKB">
        <authorList>
            <consortium name="RefSeq"/>
        </authorList>
    </citation>
    <scope>IDENTIFICATION</scope>
    <source>
        <tissue evidence="4">Muscle</tissue>
    </source>
</reference>
<dbReference type="PROSITE" id="PS50835">
    <property type="entry name" value="IG_LIKE"/>
    <property type="match status" value="1"/>
</dbReference>
<organism evidence="3 4">
    <name type="scientific">Limulus polyphemus</name>
    <name type="common">Atlantic horseshoe crab</name>
    <dbReference type="NCBI Taxonomy" id="6850"/>
    <lineage>
        <taxon>Eukaryota</taxon>
        <taxon>Metazoa</taxon>
        <taxon>Ecdysozoa</taxon>
        <taxon>Arthropoda</taxon>
        <taxon>Chelicerata</taxon>
        <taxon>Merostomata</taxon>
        <taxon>Xiphosura</taxon>
        <taxon>Limulidae</taxon>
        <taxon>Limulus</taxon>
    </lineage>
</organism>
<dbReference type="InterPro" id="IPR036179">
    <property type="entry name" value="Ig-like_dom_sf"/>
</dbReference>
<evidence type="ECO:0000313" key="3">
    <source>
        <dbReference type="Proteomes" id="UP000694941"/>
    </source>
</evidence>
<dbReference type="Pfam" id="PF07686">
    <property type="entry name" value="V-set"/>
    <property type="match status" value="1"/>
</dbReference>
<dbReference type="SMART" id="SM00409">
    <property type="entry name" value="IG"/>
    <property type="match status" value="1"/>
</dbReference>
<evidence type="ECO:0000259" key="2">
    <source>
        <dbReference type="PROSITE" id="PS50835"/>
    </source>
</evidence>
<evidence type="ECO:0000313" key="4">
    <source>
        <dbReference type="RefSeq" id="XP_022253493.1"/>
    </source>
</evidence>
<sequence>MTQANHPFRALARMSHRRIFHRQSLVLTVYLLTVSLVSGREYSVTSFVGDNVLLPCEVDVDTCGRVYFITWTKNVSNDWERVYLYSANFETALGDLTNPDRAGFRLENNSAYLTIRSLLYEDEGVYKCDVTYVRGKCPSLSFIKLNTL</sequence>
<feature type="domain" description="Ig-like" evidence="2">
    <location>
        <begin position="49"/>
        <end position="141"/>
    </location>
</feature>
<accession>A0ABM1TC87</accession>